<dbReference type="PROSITE" id="PS50011">
    <property type="entry name" value="PROTEIN_KINASE_DOM"/>
    <property type="match status" value="1"/>
</dbReference>
<protein>
    <submittedName>
        <fullName evidence="4">Serine/threonine protein kinase</fullName>
    </submittedName>
</protein>
<keyword evidence="2" id="KW-0812">Transmembrane</keyword>
<gene>
    <name evidence="4" type="ORF">N5D93_00685</name>
</gene>
<keyword evidence="4" id="KW-0808">Transferase</keyword>
<proteinExistence type="predicted"/>
<dbReference type="InterPro" id="IPR011009">
    <property type="entry name" value="Kinase-like_dom_sf"/>
</dbReference>
<dbReference type="Gene3D" id="1.10.510.10">
    <property type="entry name" value="Transferase(Phosphotransferase) domain 1"/>
    <property type="match status" value="1"/>
</dbReference>
<reference evidence="4" key="1">
    <citation type="submission" date="2022-09" db="EMBL/GenBank/DDBJ databases">
        <title>Intensive care unit water sources are persistently colonized with multi-drug resistant bacteria and are the site of extensive horizontal gene transfer of antibiotic resistance genes.</title>
        <authorList>
            <person name="Diorio-Toth L."/>
        </authorList>
    </citation>
    <scope>NUCLEOTIDE SEQUENCE</scope>
    <source>
        <strain evidence="4">GD03843</strain>
    </source>
</reference>
<evidence type="ECO:0000259" key="3">
    <source>
        <dbReference type="PROSITE" id="PS50011"/>
    </source>
</evidence>
<keyword evidence="4" id="KW-0418">Kinase</keyword>
<evidence type="ECO:0000256" key="1">
    <source>
        <dbReference type="SAM" id="MobiDB-lite"/>
    </source>
</evidence>
<dbReference type="EMBL" id="JAOCDZ010000001">
    <property type="protein sequence ID" value="MDH0734305.1"/>
    <property type="molecule type" value="Genomic_DNA"/>
</dbReference>
<feature type="transmembrane region" description="Helical" evidence="2">
    <location>
        <begin position="229"/>
        <end position="249"/>
    </location>
</feature>
<organism evidence="4 5">
    <name type="scientific">Achromobacter spanius</name>
    <dbReference type="NCBI Taxonomy" id="217203"/>
    <lineage>
        <taxon>Bacteria</taxon>
        <taxon>Pseudomonadati</taxon>
        <taxon>Pseudomonadota</taxon>
        <taxon>Betaproteobacteria</taxon>
        <taxon>Burkholderiales</taxon>
        <taxon>Alcaligenaceae</taxon>
        <taxon>Achromobacter</taxon>
    </lineage>
</organism>
<dbReference type="AlphaFoldDB" id="A0AA42ITA3"/>
<evidence type="ECO:0000256" key="2">
    <source>
        <dbReference type="SAM" id="Phobius"/>
    </source>
</evidence>
<evidence type="ECO:0000313" key="4">
    <source>
        <dbReference type="EMBL" id="MDH0734305.1"/>
    </source>
</evidence>
<feature type="domain" description="Protein kinase" evidence="3">
    <location>
        <begin position="1"/>
        <end position="195"/>
    </location>
</feature>
<name>A0AA42ITA3_9BURK</name>
<sequence length="432" mass="44829">MSSSTGLLTPRGPFSGAAPLALRPLSAIAASMAGGVPESRIKRLVSDLLPSLIALHAQGEICGDISLDTVGMDENARAHLLPELVVARSRRASRSPTPGFAPFELYTDSMEWPRGPWSDIYALCAVMHALVTGHRPPPAPERRAEDAYEPLTSLGLSKYNPEFLSVIDSGLAMLPADRPQTLAELAALLGVAAYIEPSPDEADLVAGASNTPPPAAAAVRKPSRSRRPLLGMLALLALIGIGVYGWFHWGKGAPNALITRSEVVMPNPPAVHPMPPAAVPPAVVATPPAAPAAPQQVPATPAAPATPVEPATATPSGMQNAPAMASEPSEAPLAAATPGAQAPAPADAATAADGVANKPKPMGVPVRVRLDIRPWGEVWVNGVARGISPPVKEIRLIPGKYQVVLRNADLPPYRGTLEIKAGKPAVISHTFQ</sequence>
<dbReference type="GO" id="GO:0005524">
    <property type="term" value="F:ATP binding"/>
    <property type="evidence" value="ECO:0007669"/>
    <property type="project" value="InterPro"/>
</dbReference>
<dbReference type="Proteomes" id="UP001161094">
    <property type="component" value="Unassembled WGS sequence"/>
</dbReference>
<feature type="compositionally biased region" description="Low complexity" evidence="1">
    <location>
        <begin position="287"/>
        <end position="356"/>
    </location>
</feature>
<comment type="caution">
    <text evidence="4">The sequence shown here is derived from an EMBL/GenBank/DDBJ whole genome shotgun (WGS) entry which is preliminary data.</text>
</comment>
<evidence type="ECO:0000313" key="5">
    <source>
        <dbReference type="Proteomes" id="UP001161094"/>
    </source>
</evidence>
<dbReference type="RefSeq" id="WP_279993463.1">
    <property type="nucleotide sequence ID" value="NZ_JAOCDZ010000001.1"/>
</dbReference>
<feature type="region of interest" description="Disordered" evidence="1">
    <location>
        <begin position="287"/>
        <end position="362"/>
    </location>
</feature>
<accession>A0AA42ITA3</accession>
<keyword evidence="2" id="KW-1133">Transmembrane helix</keyword>
<keyword evidence="2" id="KW-0472">Membrane</keyword>
<dbReference type="InterPro" id="IPR000719">
    <property type="entry name" value="Prot_kinase_dom"/>
</dbReference>
<dbReference type="GO" id="GO:0004674">
    <property type="term" value="F:protein serine/threonine kinase activity"/>
    <property type="evidence" value="ECO:0007669"/>
    <property type="project" value="UniProtKB-KW"/>
</dbReference>
<keyword evidence="4" id="KW-0723">Serine/threonine-protein kinase</keyword>
<dbReference type="SUPFAM" id="SSF56112">
    <property type="entry name" value="Protein kinase-like (PK-like)"/>
    <property type="match status" value="1"/>
</dbReference>